<name>A0A9D1SSV5_9FIRM</name>
<comment type="caution">
    <text evidence="3">The sequence shown here is derived from an EMBL/GenBank/DDBJ whole genome shotgun (WGS) entry which is preliminary data.</text>
</comment>
<dbReference type="InterPro" id="IPR052722">
    <property type="entry name" value="PgpH_phosphodiesterase"/>
</dbReference>
<feature type="domain" description="Metal-dependent phosphohydrolase 7TM extracellular" evidence="2">
    <location>
        <begin position="48"/>
        <end position="282"/>
    </location>
</feature>
<dbReference type="Pfam" id="PF07697">
    <property type="entry name" value="7TMR-HDED"/>
    <property type="match status" value="1"/>
</dbReference>
<evidence type="ECO:0000313" key="4">
    <source>
        <dbReference type="Proteomes" id="UP000824128"/>
    </source>
</evidence>
<keyword evidence="1" id="KW-0472">Membrane</keyword>
<protein>
    <recommendedName>
        <fullName evidence="2">Metal-dependent phosphohydrolase 7TM extracellular domain-containing protein</fullName>
    </recommendedName>
</protein>
<reference evidence="3" key="2">
    <citation type="journal article" date="2021" name="PeerJ">
        <title>Extensive microbial diversity within the chicken gut microbiome revealed by metagenomics and culture.</title>
        <authorList>
            <person name="Gilroy R."/>
            <person name="Ravi A."/>
            <person name="Getino M."/>
            <person name="Pursley I."/>
            <person name="Horton D.L."/>
            <person name="Alikhan N.F."/>
            <person name="Baker D."/>
            <person name="Gharbi K."/>
            <person name="Hall N."/>
            <person name="Watson M."/>
            <person name="Adriaenssens E.M."/>
            <person name="Foster-Nyarko E."/>
            <person name="Jarju S."/>
            <person name="Secka A."/>
            <person name="Antonio M."/>
            <person name="Oren A."/>
            <person name="Chaudhuri R.R."/>
            <person name="La Ragione R."/>
            <person name="Hildebrand F."/>
            <person name="Pallen M.J."/>
        </authorList>
    </citation>
    <scope>NUCLEOTIDE SEQUENCE</scope>
    <source>
        <strain evidence="3">ChiGjej2B2-16831</strain>
    </source>
</reference>
<evidence type="ECO:0000256" key="1">
    <source>
        <dbReference type="SAM" id="Phobius"/>
    </source>
</evidence>
<gene>
    <name evidence="3" type="ORF">IAD24_05115</name>
</gene>
<keyword evidence="1" id="KW-0812">Transmembrane</keyword>
<dbReference type="PANTHER" id="PTHR36442">
    <property type="entry name" value="CYCLIC-DI-AMP PHOSPHODIESTERASE PGPH"/>
    <property type="match status" value="1"/>
</dbReference>
<dbReference type="Proteomes" id="UP000824128">
    <property type="component" value="Unassembled WGS sequence"/>
</dbReference>
<feature type="non-terminal residue" evidence="3">
    <location>
        <position position="360"/>
    </location>
</feature>
<organism evidence="3 4">
    <name type="scientific">Candidatus Aphodomorpha intestinavium</name>
    <dbReference type="NCBI Taxonomy" id="2840672"/>
    <lineage>
        <taxon>Bacteria</taxon>
        <taxon>Bacillati</taxon>
        <taxon>Bacillota</taxon>
        <taxon>Clostridia</taxon>
        <taxon>Eubacteriales</taxon>
        <taxon>Candidatus Aphodomorpha</taxon>
    </lineage>
</organism>
<feature type="transmembrane region" description="Helical" evidence="1">
    <location>
        <begin position="322"/>
        <end position="344"/>
    </location>
</feature>
<evidence type="ECO:0000259" key="2">
    <source>
        <dbReference type="Pfam" id="PF07697"/>
    </source>
</evidence>
<dbReference type="EMBL" id="DVNZ01000162">
    <property type="protein sequence ID" value="HIU94523.1"/>
    <property type="molecule type" value="Genomic_DNA"/>
</dbReference>
<accession>A0A9D1SSV5</accession>
<proteinExistence type="predicted"/>
<dbReference type="InterPro" id="IPR011624">
    <property type="entry name" value="Metal-dep_PHydrolase_7TM_extra"/>
</dbReference>
<sequence>MATDRRKKKLRLRSAGQLIGLLLLAALFALNALVALTSLSQRKYSVSIGMPAPETIRAPRETEDAAATEARRQAARNAVETVYSLDEALADSLVSDAEAFFAALDGLRAEAASLRTASAPQAADGTPLEDDRSWQVVIAQDELLRMLSGLPLPLTDAALGYALLSATDEELLRLKEIVVPKLTERLTSGLAEAERDSAYASILRELQITTLPTRLKELGELLYDRYLQPTLLPDEEATARAKELAANTVTPVVISRGSVIVEEGETVTSGQYETLTALGLVRGLNDNGLFSLGVAGALLAAYALFGWYLCRALPQLLASSRQMLMLLLIVGLSLLLEWLCFLLDPRVTPALLAVLLCAAL</sequence>
<dbReference type="PANTHER" id="PTHR36442:SF1">
    <property type="entry name" value="CYCLIC-DI-AMP PHOSPHODIESTERASE PGPH"/>
    <property type="match status" value="1"/>
</dbReference>
<keyword evidence="1" id="KW-1133">Transmembrane helix</keyword>
<reference evidence="3" key="1">
    <citation type="submission" date="2020-10" db="EMBL/GenBank/DDBJ databases">
        <authorList>
            <person name="Gilroy R."/>
        </authorList>
    </citation>
    <scope>NUCLEOTIDE SEQUENCE</scope>
    <source>
        <strain evidence="3">ChiGjej2B2-16831</strain>
    </source>
</reference>
<feature type="transmembrane region" description="Helical" evidence="1">
    <location>
        <begin position="289"/>
        <end position="310"/>
    </location>
</feature>
<dbReference type="AlphaFoldDB" id="A0A9D1SSV5"/>
<evidence type="ECO:0000313" key="3">
    <source>
        <dbReference type="EMBL" id="HIU94523.1"/>
    </source>
</evidence>